<dbReference type="Pfam" id="PF00593">
    <property type="entry name" value="TonB_dep_Rec_b-barrel"/>
    <property type="match status" value="1"/>
</dbReference>
<evidence type="ECO:0000256" key="1">
    <source>
        <dbReference type="ARBA" id="ARBA00004442"/>
    </source>
</evidence>
<keyword evidence="2 4" id="KW-0472">Membrane</keyword>
<feature type="chain" id="PRO_5016021591" description="TonB-dependent receptor" evidence="5">
    <location>
        <begin position="21"/>
        <end position="939"/>
    </location>
</feature>
<dbReference type="AlphaFoldDB" id="A0A2W2B0I8"/>
<sequence>MQKALHLIFFLLFTSIFSYAGNISGVIKDAGTSTPLTGVMVTLKNSTKGAASDVDGKFIIEDVPDGKYELTLSYIGYKKTITQITVKGATTFDFTMEADKSQLKEVTVKTNKITHTESAVVLEMRKSATIVSGISAAQISKTMDRNAADVVKRIPGVTIQEDRFITVRGLSDRYNSVWLNDASAPSSEADKKSFSFDMIPSGLIDRILVFKTPSPDLPGDFAGGMVKIYTTSMPEKNQLTVGLSSSYRSGSTGTDFNFNKPSPTDWMGFDNGMRNIPSAVPSFIDAADPNKNAITKSFPNDWGFNTKATPMDFRGSLTLQNVFKLKKVKIGNTFGVAYSNTNTNYSVSRQEWQDTAIQYNYKDQRSENKVNVGLMDNLAVVWGNNKIEFKNLYSQLGKSYITMRTNQPYPGLSTQDELSYAMGYESRASYNTQLGGTHKSKNDNTKYTWTLGYNDMFKNMPDLRRIRYNKSAGDPDSMYVAQVAGVVDPVNGGGKYYARLSEHTYSFNHMITQKVNIGNAYSFEVNAGNFLEYKQREFSQRLMGYTLNVLQTPPDQRYYLLHQDVGSIFSDQNVGDVGKFQMSEITAPSDKYEGKNTLIASFVSLKLPIGDKINILGGGRYEYNKQEINGYVNLDTIHPSIVTKYFLPSANATYNFNTKSLIRAAYGKTLNRPEFREAAPIYFYDFDQRAGIYGALFPHSFAEKGDTLKVAQVQNFDVRWEWYPSAGEMIHIGGFYKSFKDPIQQIVIPGSGSDSKAYTFANGKSAYMYGVEIDVRKNLGFFDDKFGTNVFKNFVFVGNLSLSKSELSLDSQRIKKIIPKTTMQGQSPYIVNTGFFYQNEKAALQGSLLYNVFGPRMSSLGTTDDPSEGELPFQSLDFSISKTFARYYNISFGVQNLLDQSVRYVQDINRDNKFDKNNDRNLYSYKPGRYFTLGVKIKI</sequence>
<organism evidence="8 9">
    <name type="scientific">Taibaiella soli</name>
    <dbReference type="NCBI Taxonomy" id="1649169"/>
    <lineage>
        <taxon>Bacteria</taxon>
        <taxon>Pseudomonadati</taxon>
        <taxon>Bacteroidota</taxon>
        <taxon>Chitinophagia</taxon>
        <taxon>Chitinophagales</taxon>
        <taxon>Chitinophagaceae</taxon>
        <taxon>Taibaiella</taxon>
    </lineage>
</organism>
<name>A0A2W2B0I8_9BACT</name>
<gene>
    <name evidence="8" type="ORF">DN068_07120</name>
</gene>
<dbReference type="Gene3D" id="2.40.170.20">
    <property type="entry name" value="TonB-dependent receptor, beta-barrel domain"/>
    <property type="match status" value="1"/>
</dbReference>
<dbReference type="InterPro" id="IPR036942">
    <property type="entry name" value="Beta-barrel_TonB_sf"/>
</dbReference>
<feature type="signal peptide" evidence="5">
    <location>
        <begin position="1"/>
        <end position="20"/>
    </location>
</feature>
<keyword evidence="9" id="KW-1185">Reference proteome</keyword>
<comment type="subcellular location">
    <subcellularLocation>
        <location evidence="1 4">Cell outer membrane</location>
    </subcellularLocation>
</comment>
<dbReference type="InterPro" id="IPR012910">
    <property type="entry name" value="Plug_dom"/>
</dbReference>
<evidence type="ECO:0000259" key="6">
    <source>
        <dbReference type="Pfam" id="PF00593"/>
    </source>
</evidence>
<feature type="domain" description="TonB-dependent receptor-like beta-barrel" evidence="6">
    <location>
        <begin position="429"/>
        <end position="897"/>
    </location>
</feature>
<evidence type="ECO:0000313" key="9">
    <source>
        <dbReference type="Proteomes" id="UP000248745"/>
    </source>
</evidence>
<keyword evidence="5" id="KW-0732">Signal</keyword>
<comment type="caution">
    <text evidence="8">The sequence shown here is derived from an EMBL/GenBank/DDBJ whole genome shotgun (WGS) entry which is preliminary data.</text>
</comment>
<dbReference type="GO" id="GO:0009279">
    <property type="term" value="C:cell outer membrane"/>
    <property type="evidence" value="ECO:0007669"/>
    <property type="project" value="UniProtKB-SubCell"/>
</dbReference>
<comment type="similarity">
    <text evidence="4">Belongs to the TonB-dependent receptor family.</text>
</comment>
<evidence type="ECO:0000256" key="3">
    <source>
        <dbReference type="ARBA" id="ARBA00023237"/>
    </source>
</evidence>
<dbReference type="Pfam" id="PF07715">
    <property type="entry name" value="Plug"/>
    <property type="match status" value="1"/>
</dbReference>
<dbReference type="PANTHER" id="PTHR40980">
    <property type="entry name" value="PLUG DOMAIN-CONTAINING PROTEIN"/>
    <property type="match status" value="1"/>
</dbReference>
<dbReference type="PANTHER" id="PTHR40980:SF4">
    <property type="entry name" value="TONB-DEPENDENT RECEPTOR-LIKE BETA-BARREL DOMAIN-CONTAINING PROTEIN"/>
    <property type="match status" value="1"/>
</dbReference>
<evidence type="ECO:0000256" key="4">
    <source>
        <dbReference type="RuleBase" id="RU003357"/>
    </source>
</evidence>
<dbReference type="RefSeq" id="WP_110998215.1">
    <property type="nucleotide sequence ID" value="NZ_QKTW01000011.1"/>
</dbReference>
<keyword evidence="4" id="KW-0798">TonB box</keyword>
<dbReference type="OrthoDB" id="9768470at2"/>
<dbReference type="SUPFAM" id="SSF49464">
    <property type="entry name" value="Carboxypeptidase regulatory domain-like"/>
    <property type="match status" value="1"/>
</dbReference>
<dbReference type="InterPro" id="IPR037066">
    <property type="entry name" value="Plug_dom_sf"/>
</dbReference>
<evidence type="ECO:0008006" key="10">
    <source>
        <dbReference type="Google" id="ProtNLM"/>
    </source>
</evidence>
<evidence type="ECO:0000313" key="8">
    <source>
        <dbReference type="EMBL" id="PZF73488.1"/>
    </source>
</evidence>
<dbReference type="Pfam" id="PF13715">
    <property type="entry name" value="CarbopepD_reg_2"/>
    <property type="match status" value="1"/>
</dbReference>
<evidence type="ECO:0000256" key="5">
    <source>
        <dbReference type="SAM" id="SignalP"/>
    </source>
</evidence>
<reference evidence="8 9" key="1">
    <citation type="submission" date="2018-06" db="EMBL/GenBank/DDBJ databases">
        <title>Mucibacter soli gen. nov., sp. nov., a new member of the family Chitinophagaceae producing mucin.</title>
        <authorList>
            <person name="Kim M.-K."/>
            <person name="Park S."/>
            <person name="Kim T.-S."/>
            <person name="Joung Y."/>
            <person name="Han J.-H."/>
            <person name="Kim S.B."/>
        </authorList>
    </citation>
    <scope>NUCLEOTIDE SEQUENCE [LARGE SCALE GENOMIC DNA]</scope>
    <source>
        <strain evidence="8 9">R1-15</strain>
    </source>
</reference>
<dbReference type="EMBL" id="QKTW01000011">
    <property type="protein sequence ID" value="PZF73488.1"/>
    <property type="molecule type" value="Genomic_DNA"/>
</dbReference>
<dbReference type="Gene3D" id="2.170.130.10">
    <property type="entry name" value="TonB-dependent receptor, plug domain"/>
    <property type="match status" value="1"/>
</dbReference>
<evidence type="ECO:0000259" key="7">
    <source>
        <dbReference type="Pfam" id="PF07715"/>
    </source>
</evidence>
<dbReference type="Proteomes" id="UP000248745">
    <property type="component" value="Unassembled WGS sequence"/>
</dbReference>
<dbReference type="InterPro" id="IPR008969">
    <property type="entry name" value="CarboxyPept-like_regulatory"/>
</dbReference>
<dbReference type="SUPFAM" id="SSF56935">
    <property type="entry name" value="Porins"/>
    <property type="match status" value="1"/>
</dbReference>
<feature type="domain" description="TonB-dependent receptor plug" evidence="7">
    <location>
        <begin position="125"/>
        <end position="224"/>
    </location>
</feature>
<accession>A0A2W2B0I8</accession>
<keyword evidence="3" id="KW-0998">Cell outer membrane</keyword>
<proteinExistence type="inferred from homology"/>
<protein>
    <recommendedName>
        <fullName evidence="10">TonB-dependent receptor</fullName>
    </recommendedName>
</protein>
<evidence type="ECO:0000256" key="2">
    <source>
        <dbReference type="ARBA" id="ARBA00023136"/>
    </source>
</evidence>
<dbReference type="Gene3D" id="2.60.40.1120">
    <property type="entry name" value="Carboxypeptidase-like, regulatory domain"/>
    <property type="match status" value="1"/>
</dbReference>
<dbReference type="InterPro" id="IPR000531">
    <property type="entry name" value="Beta-barrel_TonB"/>
</dbReference>